<gene>
    <name evidence="6" type="ORF">UFOPK3376_00835</name>
</gene>
<feature type="domain" description="ABC transporter" evidence="5">
    <location>
        <begin position="1"/>
        <end position="170"/>
    </location>
</feature>
<dbReference type="PROSITE" id="PS00211">
    <property type="entry name" value="ABC_TRANSPORTER_1"/>
    <property type="match status" value="1"/>
</dbReference>
<dbReference type="NCBIfam" id="TIGR01727">
    <property type="entry name" value="oligo_HPY"/>
    <property type="match status" value="1"/>
</dbReference>
<name>A0A6J7DPB0_9ZZZZ</name>
<dbReference type="SUPFAM" id="SSF52540">
    <property type="entry name" value="P-loop containing nucleoside triphosphate hydrolases"/>
    <property type="match status" value="1"/>
</dbReference>
<accession>A0A6J7DPB0</accession>
<evidence type="ECO:0000256" key="2">
    <source>
        <dbReference type="ARBA" id="ARBA00022448"/>
    </source>
</evidence>
<keyword evidence="2" id="KW-0813">Transport</keyword>
<dbReference type="InterPro" id="IPR013563">
    <property type="entry name" value="Oligopep_ABC_C"/>
</dbReference>
<reference evidence="6" key="1">
    <citation type="submission" date="2020-05" db="EMBL/GenBank/DDBJ databases">
        <authorList>
            <person name="Chiriac C."/>
            <person name="Salcher M."/>
            <person name="Ghai R."/>
            <person name="Kavagutti S V."/>
        </authorList>
    </citation>
    <scope>NUCLEOTIDE SEQUENCE</scope>
</reference>
<dbReference type="GO" id="GO:0015833">
    <property type="term" value="P:peptide transport"/>
    <property type="evidence" value="ECO:0007669"/>
    <property type="project" value="InterPro"/>
</dbReference>
<dbReference type="GO" id="GO:0005524">
    <property type="term" value="F:ATP binding"/>
    <property type="evidence" value="ECO:0007669"/>
    <property type="project" value="UniProtKB-KW"/>
</dbReference>
<evidence type="ECO:0000256" key="4">
    <source>
        <dbReference type="ARBA" id="ARBA00022840"/>
    </source>
</evidence>
<evidence type="ECO:0000256" key="3">
    <source>
        <dbReference type="ARBA" id="ARBA00022741"/>
    </source>
</evidence>
<dbReference type="Gene3D" id="3.40.50.300">
    <property type="entry name" value="P-loop containing nucleotide triphosphate hydrolases"/>
    <property type="match status" value="1"/>
</dbReference>
<dbReference type="PANTHER" id="PTHR43776">
    <property type="entry name" value="TRANSPORT ATP-BINDING PROTEIN"/>
    <property type="match status" value="1"/>
</dbReference>
<keyword evidence="4" id="KW-0067">ATP-binding</keyword>
<dbReference type="EMBL" id="CAFBLP010000015">
    <property type="protein sequence ID" value="CAB4871160.1"/>
    <property type="molecule type" value="Genomic_DNA"/>
</dbReference>
<evidence type="ECO:0000313" key="6">
    <source>
        <dbReference type="EMBL" id="CAB4871160.1"/>
    </source>
</evidence>
<dbReference type="Pfam" id="PF08352">
    <property type="entry name" value="oligo_HPY"/>
    <property type="match status" value="1"/>
</dbReference>
<dbReference type="AlphaFoldDB" id="A0A6J7DPB0"/>
<evidence type="ECO:0000259" key="5">
    <source>
        <dbReference type="PROSITE" id="PS50893"/>
    </source>
</evidence>
<proteinExistence type="inferred from homology"/>
<sequence>MREARTRMQMIFQDPISSLNPRRKVRDIVMEPLNIWKRGTPQERSKRVDQVLEEVGIDPQRAAESQPHQFSGGQCQRISIARSLVLNPSMIICDEPVSALDVSVQAQVLNLLEDLKKQYGLTLIFIAHDLAVVKNISDRVAVMYLGKVCEVARSDDLYREPAHHYTNVLLNSIPVPDPEIAVQRTAIEGEIPSPVMPPPGCRFHTRCPAAQDRCRSEEPQLREINTSHFVACHYPVHGGEAPVSIRSATA</sequence>
<evidence type="ECO:0000256" key="1">
    <source>
        <dbReference type="ARBA" id="ARBA00005417"/>
    </source>
</evidence>
<dbReference type="InterPro" id="IPR003439">
    <property type="entry name" value="ABC_transporter-like_ATP-bd"/>
</dbReference>
<dbReference type="PROSITE" id="PS50893">
    <property type="entry name" value="ABC_TRANSPORTER_2"/>
    <property type="match status" value="1"/>
</dbReference>
<keyword evidence="3" id="KW-0547">Nucleotide-binding</keyword>
<protein>
    <submittedName>
        <fullName evidence="6">Unannotated protein</fullName>
    </submittedName>
</protein>
<dbReference type="CDD" id="cd03257">
    <property type="entry name" value="ABC_NikE_OppD_transporters"/>
    <property type="match status" value="1"/>
</dbReference>
<comment type="similarity">
    <text evidence="1">Belongs to the ABC transporter superfamily.</text>
</comment>
<dbReference type="InterPro" id="IPR027417">
    <property type="entry name" value="P-loop_NTPase"/>
</dbReference>
<dbReference type="InterPro" id="IPR017871">
    <property type="entry name" value="ABC_transporter-like_CS"/>
</dbReference>
<dbReference type="Pfam" id="PF00005">
    <property type="entry name" value="ABC_tran"/>
    <property type="match status" value="1"/>
</dbReference>
<organism evidence="6">
    <name type="scientific">freshwater metagenome</name>
    <dbReference type="NCBI Taxonomy" id="449393"/>
    <lineage>
        <taxon>unclassified sequences</taxon>
        <taxon>metagenomes</taxon>
        <taxon>ecological metagenomes</taxon>
    </lineage>
</organism>
<dbReference type="InterPro" id="IPR050319">
    <property type="entry name" value="ABC_transp_ATP-bind"/>
</dbReference>
<dbReference type="GO" id="GO:0016887">
    <property type="term" value="F:ATP hydrolysis activity"/>
    <property type="evidence" value="ECO:0007669"/>
    <property type="project" value="InterPro"/>
</dbReference>
<dbReference type="PANTHER" id="PTHR43776:SF7">
    <property type="entry name" value="D,D-DIPEPTIDE TRANSPORT ATP-BINDING PROTEIN DDPF-RELATED"/>
    <property type="match status" value="1"/>
</dbReference>